<feature type="region of interest" description="Disordered" evidence="1">
    <location>
        <begin position="194"/>
        <end position="240"/>
    </location>
</feature>
<dbReference type="AlphaFoldDB" id="A0A9P4NL65"/>
<gene>
    <name evidence="2" type="ORF">EJ08DRAFT_700126</name>
</gene>
<evidence type="ECO:0000313" key="2">
    <source>
        <dbReference type="EMBL" id="KAF2426213.1"/>
    </source>
</evidence>
<organism evidence="2 3">
    <name type="scientific">Tothia fuscella</name>
    <dbReference type="NCBI Taxonomy" id="1048955"/>
    <lineage>
        <taxon>Eukaryota</taxon>
        <taxon>Fungi</taxon>
        <taxon>Dikarya</taxon>
        <taxon>Ascomycota</taxon>
        <taxon>Pezizomycotina</taxon>
        <taxon>Dothideomycetes</taxon>
        <taxon>Pleosporomycetidae</taxon>
        <taxon>Venturiales</taxon>
        <taxon>Cylindrosympodiaceae</taxon>
        <taxon>Tothia</taxon>
    </lineage>
</organism>
<name>A0A9P4NL65_9PEZI</name>
<reference evidence="2" key="1">
    <citation type="journal article" date="2020" name="Stud. Mycol.">
        <title>101 Dothideomycetes genomes: a test case for predicting lifestyles and emergence of pathogens.</title>
        <authorList>
            <person name="Haridas S."/>
            <person name="Albert R."/>
            <person name="Binder M."/>
            <person name="Bloem J."/>
            <person name="Labutti K."/>
            <person name="Salamov A."/>
            <person name="Andreopoulos B."/>
            <person name="Baker S."/>
            <person name="Barry K."/>
            <person name="Bills G."/>
            <person name="Bluhm B."/>
            <person name="Cannon C."/>
            <person name="Castanera R."/>
            <person name="Culley D."/>
            <person name="Daum C."/>
            <person name="Ezra D."/>
            <person name="Gonzalez J."/>
            <person name="Henrissat B."/>
            <person name="Kuo A."/>
            <person name="Liang C."/>
            <person name="Lipzen A."/>
            <person name="Lutzoni F."/>
            <person name="Magnuson J."/>
            <person name="Mondo S."/>
            <person name="Nolan M."/>
            <person name="Ohm R."/>
            <person name="Pangilinan J."/>
            <person name="Park H.-J."/>
            <person name="Ramirez L."/>
            <person name="Alfaro M."/>
            <person name="Sun H."/>
            <person name="Tritt A."/>
            <person name="Yoshinaga Y."/>
            <person name="Zwiers L.-H."/>
            <person name="Turgeon B."/>
            <person name="Goodwin S."/>
            <person name="Spatafora J."/>
            <person name="Crous P."/>
            <person name="Grigoriev I."/>
        </authorList>
    </citation>
    <scope>NUCLEOTIDE SEQUENCE</scope>
    <source>
        <strain evidence="2">CBS 130266</strain>
    </source>
</reference>
<dbReference type="EMBL" id="MU007066">
    <property type="protein sequence ID" value="KAF2426213.1"/>
    <property type="molecule type" value="Genomic_DNA"/>
</dbReference>
<keyword evidence="3" id="KW-1185">Reference proteome</keyword>
<sequence>MSKWHQQFPLSNIHHFGAAAAASGRLSTLLSSLVEDNAIFPTHHLEMSLVYTPVTPPEFDEHGPLINPLSPNHGYTTEECFQILRQRQKSKEIARLKREKLQAQVRDQIVQYEKTHQRFYPRPLVPYNPERALASARELLIYRGFFIKPGTRMALREGNLDTLANNRESFRLRREQRNANYRFTPGLHFEHRRLGTHLDGRPQSRTSSIVVESSTRSSSPVSTSRSLTPPSTPNISPMVMADNDIPELDLAVSSSEEDTWSTSSPVSTSRLLPPPLTPNISPMRMANNDIPELDLAVSSSEEDTWSNEAVASSDEETPIPA</sequence>
<proteinExistence type="predicted"/>
<evidence type="ECO:0000256" key="1">
    <source>
        <dbReference type="SAM" id="MobiDB-lite"/>
    </source>
</evidence>
<feature type="compositionally biased region" description="Low complexity" evidence="1">
    <location>
        <begin position="260"/>
        <end position="271"/>
    </location>
</feature>
<accession>A0A9P4NL65</accession>
<feature type="region of interest" description="Disordered" evidence="1">
    <location>
        <begin position="252"/>
        <end position="321"/>
    </location>
</feature>
<dbReference type="Proteomes" id="UP000800235">
    <property type="component" value="Unassembled WGS sequence"/>
</dbReference>
<protein>
    <submittedName>
        <fullName evidence="2">Uncharacterized protein</fullName>
    </submittedName>
</protein>
<feature type="compositionally biased region" description="Low complexity" evidence="1">
    <location>
        <begin position="204"/>
        <end position="229"/>
    </location>
</feature>
<comment type="caution">
    <text evidence="2">The sequence shown here is derived from an EMBL/GenBank/DDBJ whole genome shotgun (WGS) entry which is preliminary data.</text>
</comment>
<evidence type="ECO:0000313" key="3">
    <source>
        <dbReference type="Proteomes" id="UP000800235"/>
    </source>
</evidence>